<gene>
    <name evidence="1" type="ordered locus">Mnod_4900</name>
</gene>
<organism evidence="1 2">
    <name type="scientific">Methylobacterium nodulans (strain LMG 21967 / CNCM I-2342 / ORS 2060)</name>
    <dbReference type="NCBI Taxonomy" id="460265"/>
    <lineage>
        <taxon>Bacteria</taxon>
        <taxon>Pseudomonadati</taxon>
        <taxon>Pseudomonadota</taxon>
        <taxon>Alphaproteobacteria</taxon>
        <taxon>Hyphomicrobiales</taxon>
        <taxon>Methylobacteriaceae</taxon>
        <taxon>Methylobacterium</taxon>
    </lineage>
</organism>
<sequence>MPASDDTGTLAGLYGWMLAPLTEWTRLIAAAQEIRNVDDEWMRTMLEDRAVALPASPPVMNASFANLAPMLKALDLDPETIRTDAPAKMFKLEQACSACTKRSHCDRELTAGMAAITYLDFCPNAARLEDLVREAKAAA</sequence>
<proteinExistence type="predicted"/>
<keyword evidence="2" id="KW-1185">Reference proteome</keyword>
<dbReference type="KEGG" id="mno:Mnod_4900"/>
<name>B8IH65_METNO</name>
<evidence type="ECO:0000313" key="2">
    <source>
        <dbReference type="Proteomes" id="UP000008207"/>
    </source>
</evidence>
<reference evidence="1 2" key="1">
    <citation type="submission" date="2009-01" db="EMBL/GenBank/DDBJ databases">
        <title>Complete sequence of chromosome of Methylobacterium nodulans ORS 2060.</title>
        <authorList>
            <consortium name="US DOE Joint Genome Institute"/>
            <person name="Lucas S."/>
            <person name="Copeland A."/>
            <person name="Lapidus A."/>
            <person name="Glavina del Rio T."/>
            <person name="Dalin E."/>
            <person name="Tice H."/>
            <person name="Bruce D."/>
            <person name="Goodwin L."/>
            <person name="Pitluck S."/>
            <person name="Sims D."/>
            <person name="Brettin T."/>
            <person name="Detter J.C."/>
            <person name="Han C."/>
            <person name="Larimer F."/>
            <person name="Land M."/>
            <person name="Hauser L."/>
            <person name="Kyrpides N."/>
            <person name="Ivanova N."/>
            <person name="Marx C.J."/>
            <person name="Richardson P."/>
        </authorList>
    </citation>
    <scope>NUCLEOTIDE SEQUENCE [LARGE SCALE GENOMIC DNA]</scope>
    <source>
        <strain evidence="2">LMG 21967 / CNCM I-2342 / ORS 2060</strain>
    </source>
</reference>
<dbReference type="OrthoDB" id="7307423at2"/>
<dbReference type="RefSeq" id="WP_015931386.1">
    <property type="nucleotide sequence ID" value="NC_011894.1"/>
</dbReference>
<dbReference type="EMBL" id="CP001349">
    <property type="protein sequence ID" value="ACL59757.1"/>
    <property type="molecule type" value="Genomic_DNA"/>
</dbReference>
<dbReference type="AlphaFoldDB" id="B8IH65"/>
<evidence type="ECO:0000313" key="1">
    <source>
        <dbReference type="EMBL" id="ACL59757.1"/>
    </source>
</evidence>
<dbReference type="eggNOG" id="ENOG5033BGW">
    <property type="taxonomic scope" value="Bacteria"/>
</dbReference>
<dbReference type="Proteomes" id="UP000008207">
    <property type="component" value="Chromosome"/>
</dbReference>
<protein>
    <submittedName>
        <fullName evidence="1">Uncharacterized protein</fullName>
    </submittedName>
</protein>
<accession>B8IH65</accession>
<dbReference type="HOGENOM" id="CLU_1883343_0_0_5"/>